<evidence type="ECO:0000256" key="1">
    <source>
        <dbReference type="ARBA" id="ARBA00001933"/>
    </source>
</evidence>
<protein>
    <submittedName>
        <fullName evidence="9">Cystathionine beta-lyase</fullName>
        <ecNumber evidence="9">4.4.1.13</ecNumber>
    </submittedName>
</protein>
<dbReference type="SUPFAM" id="SSF53383">
    <property type="entry name" value="PLP-dependent transferases"/>
    <property type="match status" value="1"/>
</dbReference>
<name>A0ABU6L4Q8_9GAMM</name>
<evidence type="ECO:0000313" key="10">
    <source>
        <dbReference type="Proteomes" id="UP001306119"/>
    </source>
</evidence>
<dbReference type="PIRSF" id="PIRSF001434">
    <property type="entry name" value="CGS"/>
    <property type="match status" value="1"/>
</dbReference>
<keyword evidence="10" id="KW-1185">Reference proteome</keyword>
<dbReference type="PANTHER" id="PTHR43500">
    <property type="entry name" value="CYSTATHIONINE BETA-LYASE-RELATED"/>
    <property type="match status" value="1"/>
</dbReference>
<gene>
    <name evidence="9" type="primary">metC</name>
    <name evidence="9" type="ORF">VXS06_06305</name>
</gene>
<comment type="cofactor">
    <cofactor evidence="1 8">
        <name>pyridoxal 5'-phosphate</name>
        <dbReference type="ChEBI" id="CHEBI:597326"/>
    </cofactor>
</comment>
<dbReference type="PANTHER" id="PTHR43500:SF1">
    <property type="entry name" value="CYSTATHIONINE BETA-LYASE-RELATED"/>
    <property type="match status" value="1"/>
</dbReference>
<keyword evidence="4 9" id="KW-0456">Lyase</keyword>
<sequence length="395" mass="43315">MSSHKINTQLITAGRSKQFGFGAVNSVIQRASSLVFDSVADKKQATINRANGELFYGRRGTLTHFSLQQAMVEIEGGAGCYLYPCGAAAVANSILAFVKAGDHLLMTGAAYEPTQDFCNVVLKGLNVDTTYYDPLIGAGIAEKVQPNTKVVFLESPSSITMEVQDIPAIVKAVRAINPDTVIIVDNTWAAGVLFKALDHDVDISVQAGTKYIVGHSDAMLGTAVSNERCWNQLQERSYLMGQMVDADTAYVAARGLRTMGVRLKQHHESSIKIAKWLAQHPQVERVNHPALPSCKGHEFFLRDFNGSCGLFSFVLNKRLDNNQIADFLDNFKHFSMAYSWGGYESLILANQPEELNRIRPAGKVDFDGTLVRVHIGLEDCDDLLDDLAQGLMRIA</sequence>
<dbReference type="GO" id="GO:0047804">
    <property type="term" value="F:cysteine-S-conjugate beta-lyase activity"/>
    <property type="evidence" value="ECO:0007669"/>
    <property type="project" value="UniProtKB-EC"/>
</dbReference>
<dbReference type="Pfam" id="PF01053">
    <property type="entry name" value="Cys_Met_Meta_PP"/>
    <property type="match status" value="1"/>
</dbReference>
<evidence type="ECO:0000256" key="4">
    <source>
        <dbReference type="ARBA" id="ARBA00023239"/>
    </source>
</evidence>
<evidence type="ECO:0000256" key="2">
    <source>
        <dbReference type="ARBA" id="ARBA00009077"/>
    </source>
</evidence>
<dbReference type="NCBIfam" id="TIGR01324">
    <property type="entry name" value="cysta_beta_ly_B"/>
    <property type="match status" value="1"/>
</dbReference>
<dbReference type="InterPro" id="IPR054542">
    <property type="entry name" value="Cys_met_metab_PP"/>
</dbReference>
<comment type="pathway">
    <text evidence="5">Amino-acid biosynthesis; L-methionine biosynthesis via de novo pathway; L-homocysteine from L-cystathionine: step 1/1.</text>
</comment>
<dbReference type="NCBIfam" id="NF005990">
    <property type="entry name" value="PRK08114.1"/>
    <property type="match status" value="1"/>
</dbReference>
<evidence type="ECO:0000256" key="6">
    <source>
        <dbReference type="ARBA" id="ARBA00047517"/>
    </source>
</evidence>
<dbReference type="Gene3D" id="3.40.640.10">
    <property type="entry name" value="Type I PLP-dependent aspartate aminotransferase-like (Major domain)"/>
    <property type="match status" value="1"/>
</dbReference>
<keyword evidence="3 8" id="KW-0663">Pyridoxal phosphate</keyword>
<dbReference type="Gene3D" id="3.90.1150.10">
    <property type="entry name" value="Aspartate Aminotransferase, domain 1"/>
    <property type="match status" value="1"/>
</dbReference>
<dbReference type="InterPro" id="IPR006233">
    <property type="entry name" value="Cys_b_lyase_bac"/>
</dbReference>
<dbReference type="EC" id="4.4.1.13" evidence="9"/>
<reference evidence="9 10" key="1">
    <citation type="submission" date="2024-01" db="EMBL/GenBank/DDBJ databases">
        <title>Active colonisers of the gastrointestinal tract of Atlantic salmon farmed in a warm water region.</title>
        <authorList>
            <person name="Bowman J.P."/>
        </authorList>
    </citation>
    <scope>NUCLEOTIDE SEQUENCE [LARGE SCALE GENOMIC DNA]</scope>
    <source>
        <strain evidence="9 10">S3MW1</strain>
    </source>
</reference>
<dbReference type="Proteomes" id="UP001306119">
    <property type="component" value="Unassembled WGS sequence"/>
</dbReference>
<dbReference type="InterPro" id="IPR015424">
    <property type="entry name" value="PyrdxlP-dep_Trfase"/>
</dbReference>
<comment type="catalytic activity">
    <reaction evidence="7">
        <text>an S-substituted L-cysteine + H2O = a thiol + pyruvate + NH4(+)</text>
        <dbReference type="Rhea" id="RHEA:18121"/>
        <dbReference type="ChEBI" id="CHEBI:15361"/>
        <dbReference type="ChEBI" id="CHEBI:15377"/>
        <dbReference type="ChEBI" id="CHEBI:28938"/>
        <dbReference type="ChEBI" id="CHEBI:29256"/>
        <dbReference type="ChEBI" id="CHEBI:58717"/>
        <dbReference type="EC" id="4.4.1.13"/>
    </reaction>
</comment>
<evidence type="ECO:0000313" key="9">
    <source>
        <dbReference type="EMBL" id="MEC6831380.1"/>
    </source>
</evidence>
<comment type="similarity">
    <text evidence="2 8">Belongs to the trans-sulfuration enzymes family.</text>
</comment>
<comment type="catalytic activity">
    <reaction evidence="6">
        <text>L,L-cystathionine + H2O = L-homocysteine + pyruvate + NH4(+)</text>
        <dbReference type="Rhea" id="RHEA:13965"/>
        <dbReference type="ChEBI" id="CHEBI:15361"/>
        <dbReference type="ChEBI" id="CHEBI:15377"/>
        <dbReference type="ChEBI" id="CHEBI:28938"/>
        <dbReference type="ChEBI" id="CHEBI:58161"/>
        <dbReference type="ChEBI" id="CHEBI:58199"/>
    </reaction>
</comment>
<dbReference type="PROSITE" id="PS00868">
    <property type="entry name" value="CYS_MET_METAB_PP"/>
    <property type="match status" value="1"/>
</dbReference>
<evidence type="ECO:0000256" key="3">
    <source>
        <dbReference type="ARBA" id="ARBA00022898"/>
    </source>
</evidence>
<evidence type="ECO:0000256" key="7">
    <source>
        <dbReference type="ARBA" id="ARBA00047625"/>
    </source>
</evidence>
<dbReference type="InterPro" id="IPR000277">
    <property type="entry name" value="Cys/Met-Metab_PyrdxlP-dep_enz"/>
</dbReference>
<evidence type="ECO:0000256" key="5">
    <source>
        <dbReference type="ARBA" id="ARBA00046315"/>
    </source>
</evidence>
<accession>A0ABU6L4Q8</accession>
<organism evidence="9 10">
    <name type="scientific">Photobacterium toruni</name>
    <dbReference type="NCBI Taxonomy" id="1935446"/>
    <lineage>
        <taxon>Bacteria</taxon>
        <taxon>Pseudomonadati</taxon>
        <taxon>Pseudomonadota</taxon>
        <taxon>Gammaproteobacteria</taxon>
        <taxon>Vibrionales</taxon>
        <taxon>Vibrionaceae</taxon>
        <taxon>Photobacterium</taxon>
    </lineage>
</organism>
<proteinExistence type="inferred from homology"/>
<dbReference type="InterPro" id="IPR015422">
    <property type="entry name" value="PyrdxlP-dep_Trfase_small"/>
</dbReference>
<evidence type="ECO:0000256" key="8">
    <source>
        <dbReference type="RuleBase" id="RU362118"/>
    </source>
</evidence>
<dbReference type="EMBL" id="JAYXUG010000003">
    <property type="protein sequence ID" value="MEC6831380.1"/>
    <property type="molecule type" value="Genomic_DNA"/>
</dbReference>
<dbReference type="RefSeq" id="WP_256384116.1">
    <property type="nucleotide sequence ID" value="NZ_CP101694.1"/>
</dbReference>
<comment type="caution">
    <text evidence="9">The sequence shown here is derived from an EMBL/GenBank/DDBJ whole genome shotgun (WGS) entry which is preliminary data.</text>
</comment>
<dbReference type="InterPro" id="IPR015421">
    <property type="entry name" value="PyrdxlP-dep_Trfase_major"/>
</dbReference>